<dbReference type="EMBL" id="GBRH01257136">
    <property type="protein sequence ID" value="JAD40759.1"/>
    <property type="molecule type" value="Transcribed_RNA"/>
</dbReference>
<protein>
    <submittedName>
        <fullName evidence="1">Uncharacterized protein</fullName>
    </submittedName>
</protein>
<sequence length="41" mass="4690">MFQVRTHKSEGLASMHNMSLLKSKSCCCFTIHSCLTLFRLV</sequence>
<reference evidence="1" key="1">
    <citation type="submission" date="2014-09" db="EMBL/GenBank/DDBJ databases">
        <authorList>
            <person name="Magalhaes I.L.F."/>
            <person name="Oliveira U."/>
            <person name="Santos F.R."/>
            <person name="Vidigal T.H.D.A."/>
            <person name="Brescovit A.D."/>
            <person name="Santos A.J."/>
        </authorList>
    </citation>
    <scope>NUCLEOTIDE SEQUENCE</scope>
    <source>
        <tissue evidence="1">Shoot tissue taken approximately 20 cm above the soil surface</tissue>
    </source>
</reference>
<reference evidence="1" key="2">
    <citation type="journal article" date="2015" name="Data Brief">
        <title>Shoot transcriptome of the giant reed, Arundo donax.</title>
        <authorList>
            <person name="Barrero R.A."/>
            <person name="Guerrero F.D."/>
            <person name="Moolhuijzen P."/>
            <person name="Goolsby J.A."/>
            <person name="Tidwell J."/>
            <person name="Bellgard S.E."/>
            <person name="Bellgard M.I."/>
        </authorList>
    </citation>
    <scope>NUCLEOTIDE SEQUENCE</scope>
    <source>
        <tissue evidence="1">Shoot tissue taken approximately 20 cm above the soil surface</tissue>
    </source>
</reference>
<evidence type="ECO:0000313" key="1">
    <source>
        <dbReference type="EMBL" id="JAD40759.1"/>
    </source>
</evidence>
<proteinExistence type="predicted"/>
<name>A0A0A8ZMW0_ARUDO</name>
<dbReference type="AlphaFoldDB" id="A0A0A8ZMW0"/>
<organism evidence="1">
    <name type="scientific">Arundo donax</name>
    <name type="common">Giant reed</name>
    <name type="synonym">Donax arundinaceus</name>
    <dbReference type="NCBI Taxonomy" id="35708"/>
    <lineage>
        <taxon>Eukaryota</taxon>
        <taxon>Viridiplantae</taxon>
        <taxon>Streptophyta</taxon>
        <taxon>Embryophyta</taxon>
        <taxon>Tracheophyta</taxon>
        <taxon>Spermatophyta</taxon>
        <taxon>Magnoliopsida</taxon>
        <taxon>Liliopsida</taxon>
        <taxon>Poales</taxon>
        <taxon>Poaceae</taxon>
        <taxon>PACMAD clade</taxon>
        <taxon>Arundinoideae</taxon>
        <taxon>Arundineae</taxon>
        <taxon>Arundo</taxon>
    </lineage>
</organism>
<accession>A0A0A8ZMW0</accession>